<evidence type="ECO:0000256" key="2">
    <source>
        <dbReference type="ARBA" id="ARBA00022475"/>
    </source>
</evidence>
<dbReference type="Pfam" id="PF02687">
    <property type="entry name" value="FtsX"/>
    <property type="match status" value="1"/>
</dbReference>
<name>A0ABQ3J0U7_9GAMM</name>
<organism evidence="9 10">
    <name type="scientific">Thalassotalea profundi</name>
    <dbReference type="NCBI Taxonomy" id="2036687"/>
    <lineage>
        <taxon>Bacteria</taxon>
        <taxon>Pseudomonadati</taxon>
        <taxon>Pseudomonadota</taxon>
        <taxon>Gammaproteobacteria</taxon>
        <taxon>Alteromonadales</taxon>
        <taxon>Colwelliaceae</taxon>
        <taxon>Thalassotalea</taxon>
    </lineage>
</organism>
<dbReference type="InterPro" id="IPR025857">
    <property type="entry name" value="MacB_PCD"/>
</dbReference>
<evidence type="ECO:0000313" key="9">
    <source>
        <dbReference type="EMBL" id="GHF00705.1"/>
    </source>
</evidence>
<evidence type="ECO:0000259" key="8">
    <source>
        <dbReference type="Pfam" id="PF12704"/>
    </source>
</evidence>
<evidence type="ECO:0000256" key="3">
    <source>
        <dbReference type="ARBA" id="ARBA00022692"/>
    </source>
</evidence>
<dbReference type="RefSeq" id="WP_189379338.1">
    <property type="nucleotide sequence ID" value="NZ_BNAH01000016.1"/>
</dbReference>
<dbReference type="Proteomes" id="UP000626370">
    <property type="component" value="Unassembled WGS sequence"/>
</dbReference>
<gene>
    <name evidence="9" type="ORF">GCM10011501_32700</name>
</gene>
<keyword evidence="4 6" id="KW-1133">Transmembrane helix</keyword>
<dbReference type="PANTHER" id="PTHR43738">
    <property type="entry name" value="ABC TRANSPORTER, MEMBRANE PROTEIN"/>
    <property type="match status" value="1"/>
</dbReference>
<dbReference type="Pfam" id="PF12704">
    <property type="entry name" value="MacB_PCD"/>
    <property type="match status" value="1"/>
</dbReference>
<evidence type="ECO:0000256" key="5">
    <source>
        <dbReference type="ARBA" id="ARBA00023136"/>
    </source>
</evidence>
<keyword evidence="5 6" id="KW-0472">Membrane</keyword>
<comment type="caution">
    <text evidence="9">The sequence shown here is derived from an EMBL/GenBank/DDBJ whole genome shotgun (WGS) entry which is preliminary data.</text>
</comment>
<feature type="transmembrane region" description="Helical" evidence="6">
    <location>
        <begin position="381"/>
        <end position="404"/>
    </location>
</feature>
<evidence type="ECO:0000313" key="10">
    <source>
        <dbReference type="Proteomes" id="UP000626370"/>
    </source>
</evidence>
<evidence type="ECO:0000259" key="7">
    <source>
        <dbReference type="Pfam" id="PF02687"/>
    </source>
</evidence>
<accession>A0ABQ3J0U7</accession>
<keyword evidence="3 6" id="KW-0812">Transmembrane</keyword>
<sequence>MLVKLALKSLIARKGSIALSIMAMAISIFVLLGVEHIRHQTKESFSNTVSGVDLIVGARTGSLNLLLYSVFKIGNPTNNISWQSFKAISTNPKVNWAIPLSLGDSHKGYRVLGTTSEYFQHFSYGKQHKLLLSKGKTFEDTFDVVLGAQVAAKLGYQLGERIVLAHGISRTSFSMHNDKPFKVVGILTPTGTPVDQTLHVSLQGIEAIHTNWQSSGQHKKNSPEKITDQLQPKSITAFMLGLNSKMTTFRLQREINHYAQEPLLAILPGVALSELWQMMTILENTLFLVSVLVFISACLGMSALLLSSIRERTSEIQLLRVIGAPPAFLFILIELEAFFITLISIVLGAGLLTVGLFSMQEFLVTYFGLHINTNILSLRNFYLMLTVLIASMCMAMLPSIISYVRSRSYHLTH</sequence>
<feature type="domain" description="ABC3 transporter permease C-terminal" evidence="7">
    <location>
        <begin position="288"/>
        <end position="408"/>
    </location>
</feature>
<dbReference type="InterPro" id="IPR003838">
    <property type="entry name" value="ABC3_permease_C"/>
</dbReference>
<proteinExistence type="predicted"/>
<evidence type="ECO:0000256" key="6">
    <source>
        <dbReference type="SAM" id="Phobius"/>
    </source>
</evidence>
<protein>
    <submittedName>
        <fullName evidence="9">Peptide ABC transporter permease</fullName>
    </submittedName>
</protein>
<dbReference type="InterPro" id="IPR051125">
    <property type="entry name" value="ABC-4/HrtB_transporter"/>
</dbReference>
<dbReference type="PANTHER" id="PTHR43738:SF2">
    <property type="entry name" value="ABC TRANSPORTER PERMEASE"/>
    <property type="match status" value="1"/>
</dbReference>
<dbReference type="EMBL" id="BNAH01000016">
    <property type="protein sequence ID" value="GHF00705.1"/>
    <property type="molecule type" value="Genomic_DNA"/>
</dbReference>
<feature type="domain" description="MacB-like periplasmic core" evidence="8">
    <location>
        <begin position="18"/>
        <end position="206"/>
    </location>
</feature>
<evidence type="ECO:0000256" key="4">
    <source>
        <dbReference type="ARBA" id="ARBA00022989"/>
    </source>
</evidence>
<comment type="subcellular location">
    <subcellularLocation>
        <location evidence="1">Cell membrane</location>
        <topology evidence="1">Multi-pass membrane protein</topology>
    </subcellularLocation>
</comment>
<reference evidence="10" key="1">
    <citation type="journal article" date="2019" name="Int. J. Syst. Evol. Microbiol.">
        <title>The Global Catalogue of Microorganisms (GCM) 10K type strain sequencing project: providing services to taxonomists for standard genome sequencing and annotation.</title>
        <authorList>
            <consortium name="The Broad Institute Genomics Platform"/>
            <consortium name="The Broad Institute Genome Sequencing Center for Infectious Disease"/>
            <person name="Wu L."/>
            <person name="Ma J."/>
        </authorList>
    </citation>
    <scope>NUCLEOTIDE SEQUENCE [LARGE SCALE GENOMIC DNA]</scope>
    <source>
        <strain evidence="10">CGMCC 1.15922</strain>
    </source>
</reference>
<feature type="transmembrane region" description="Helical" evidence="6">
    <location>
        <begin position="285"/>
        <end position="306"/>
    </location>
</feature>
<evidence type="ECO:0000256" key="1">
    <source>
        <dbReference type="ARBA" id="ARBA00004651"/>
    </source>
</evidence>
<keyword evidence="2" id="KW-1003">Cell membrane</keyword>
<keyword evidence="10" id="KW-1185">Reference proteome</keyword>
<feature type="transmembrane region" description="Helical" evidence="6">
    <location>
        <begin position="318"/>
        <end position="339"/>
    </location>
</feature>
<feature type="transmembrane region" description="Helical" evidence="6">
    <location>
        <begin position="15"/>
        <end position="34"/>
    </location>
</feature>
<feature type="transmembrane region" description="Helical" evidence="6">
    <location>
        <begin position="345"/>
        <end position="369"/>
    </location>
</feature>